<evidence type="ECO:0000256" key="7">
    <source>
        <dbReference type="ARBA" id="ARBA00023128"/>
    </source>
</evidence>
<evidence type="ECO:0000256" key="6">
    <source>
        <dbReference type="ARBA" id="ARBA00023004"/>
    </source>
</evidence>
<reference evidence="13 14" key="1">
    <citation type="submission" date="2015-10" db="EMBL/GenBank/DDBJ databases">
        <title>Draft genomes sequences of Candida glabrata isolates 1A, 1B, 2A, 2B, 3A and 3B.</title>
        <authorList>
            <person name="Haavelsrud O.E."/>
            <person name="Gaustad P."/>
        </authorList>
    </citation>
    <scope>NUCLEOTIDE SEQUENCE [LARGE SCALE GENOMIC DNA]</scope>
    <source>
        <strain evidence="13">910700640</strain>
    </source>
</reference>
<feature type="compositionally biased region" description="Low complexity" evidence="11">
    <location>
        <begin position="21"/>
        <end position="51"/>
    </location>
</feature>
<dbReference type="VEuPathDB" id="FungiDB:CAGL0L05280g"/>
<evidence type="ECO:0000313" key="13">
    <source>
        <dbReference type="EMBL" id="KTB04863.1"/>
    </source>
</evidence>
<evidence type="ECO:0000256" key="4">
    <source>
        <dbReference type="ARBA" id="ARBA00022723"/>
    </source>
</evidence>
<keyword evidence="5 10" id="KW-0999">Mitochondrion inner membrane</keyword>
<sequence>MTDGDESKCPVPHDQRDVWLKHSQQTQQAQQEQKLAQQKLAQQKLAQQQDQPKCPVDDHSKDVWLKSGKKHGEAANDVGLASERDVSSIPRTGSEGNWVYPSEKQFFDAMKRKNWDPQPEDMKTIVPLHNYVNERVWRYINLWENGLGGDSCGGIKLTNFKGQSKKLTPRAWFRSTILGMAKPFDRHDWTIDRCGKTIDYVIDFYSEEVKTSKDNIATEPQIYLDVRPKLNSFEGIKMRILKSIGLL</sequence>
<dbReference type="PANTHER" id="PTHR12743">
    <property type="entry name" value="CYTOCHROME C1 HEME LYASE"/>
    <property type="match status" value="1"/>
</dbReference>
<dbReference type="EMBL" id="LLZZ01000132">
    <property type="protein sequence ID" value="KTB01165.1"/>
    <property type="molecule type" value="Genomic_DNA"/>
</dbReference>
<protein>
    <recommendedName>
        <fullName evidence="10">Holocytochrome c-type synthase</fullName>
        <ecNumber evidence="10">4.4.1.17</ecNumber>
    </recommendedName>
</protein>
<keyword evidence="8 10" id="KW-0472">Membrane</keyword>
<keyword evidence="6 10" id="KW-0408">Iron</keyword>
<name>A0A0W0E4Q8_CANGB</name>
<comment type="caution">
    <text evidence="13">The sequence shown here is derived from an EMBL/GenBank/DDBJ whole genome shotgun (WGS) entry which is preliminary data.</text>
</comment>
<dbReference type="EC" id="4.4.1.17" evidence="10"/>
<dbReference type="GO" id="GO:0046872">
    <property type="term" value="F:metal ion binding"/>
    <property type="evidence" value="ECO:0007669"/>
    <property type="project" value="UniProtKB-KW"/>
</dbReference>
<dbReference type="AlphaFoldDB" id="A0A0W0E4Q8"/>
<dbReference type="GO" id="GO:0005758">
    <property type="term" value="C:mitochondrial intermembrane space"/>
    <property type="evidence" value="ECO:0007669"/>
    <property type="project" value="EnsemblFungi"/>
</dbReference>
<evidence type="ECO:0000313" key="12">
    <source>
        <dbReference type="EMBL" id="KTB01165.1"/>
    </source>
</evidence>
<dbReference type="InterPro" id="IPR000511">
    <property type="entry name" value="Holocyt_c/c1_synthase"/>
</dbReference>
<keyword evidence="9 10" id="KW-0456">Lyase</keyword>
<comment type="function">
    <text evidence="10">Lyase that catalyzes the covalent linking of the heme group to the cytochrome C apoprotein to produce the mature functional cytochrome.</text>
</comment>
<keyword evidence="7 10" id="KW-0496">Mitochondrion</keyword>
<feature type="compositionally biased region" description="Basic and acidic residues" evidence="11">
    <location>
        <begin position="1"/>
        <end position="20"/>
    </location>
</feature>
<keyword evidence="3 10" id="KW-0349">Heme</keyword>
<evidence type="ECO:0000256" key="2">
    <source>
        <dbReference type="ARBA" id="ARBA00007255"/>
    </source>
</evidence>
<comment type="similarity">
    <text evidence="2 10">Belongs to the cytochrome c-type heme lyase family.</text>
</comment>
<evidence type="ECO:0000256" key="5">
    <source>
        <dbReference type="ARBA" id="ARBA00022792"/>
    </source>
</evidence>
<evidence type="ECO:0000256" key="11">
    <source>
        <dbReference type="SAM" id="MobiDB-lite"/>
    </source>
</evidence>
<comment type="catalytic activity">
    <reaction evidence="10">
        <text>holo-[cytochrome c] = apo-[cytochrome c] + heme b</text>
        <dbReference type="Rhea" id="RHEA:22648"/>
        <dbReference type="Rhea" id="RHEA-COMP:10725"/>
        <dbReference type="Rhea" id="RHEA-COMP:10726"/>
        <dbReference type="ChEBI" id="CHEBI:29950"/>
        <dbReference type="ChEBI" id="CHEBI:60344"/>
        <dbReference type="ChEBI" id="CHEBI:83739"/>
        <dbReference type="EC" id="4.4.1.17"/>
    </reaction>
</comment>
<dbReference type="GO" id="GO:0004408">
    <property type="term" value="F:holocytochrome-c synthase activity"/>
    <property type="evidence" value="ECO:0007669"/>
    <property type="project" value="UniProtKB-EC"/>
</dbReference>
<evidence type="ECO:0000256" key="1">
    <source>
        <dbReference type="ARBA" id="ARBA00004273"/>
    </source>
</evidence>
<proteinExistence type="inferred from homology"/>
<dbReference type="VEuPathDB" id="FungiDB:B1J91_L05280g"/>
<organism evidence="13 14">
    <name type="scientific">Candida glabrata</name>
    <name type="common">Yeast</name>
    <name type="synonym">Torulopsis glabrata</name>
    <dbReference type="NCBI Taxonomy" id="5478"/>
    <lineage>
        <taxon>Eukaryota</taxon>
        <taxon>Fungi</taxon>
        <taxon>Dikarya</taxon>
        <taxon>Ascomycota</taxon>
        <taxon>Saccharomycotina</taxon>
        <taxon>Saccharomycetes</taxon>
        <taxon>Saccharomycetales</taxon>
        <taxon>Saccharomycetaceae</taxon>
        <taxon>Nakaseomyces</taxon>
    </lineage>
</organism>
<dbReference type="VEuPathDB" id="FungiDB:GWK60_L09933"/>
<accession>A0A0W0E4Q8</accession>
<dbReference type="PROSITE" id="PS00822">
    <property type="entry name" value="CYTO_HEME_LYASE_2"/>
    <property type="match status" value="1"/>
</dbReference>
<feature type="region of interest" description="Disordered" evidence="11">
    <location>
        <begin position="1"/>
        <end position="61"/>
    </location>
</feature>
<evidence type="ECO:0000256" key="3">
    <source>
        <dbReference type="ARBA" id="ARBA00022617"/>
    </source>
</evidence>
<dbReference type="Pfam" id="PF01265">
    <property type="entry name" value="Cyto_heme_lyase"/>
    <property type="match status" value="1"/>
</dbReference>
<dbReference type="GO" id="GO:0005743">
    <property type="term" value="C:mitochondrial inner membrane"/>
    <property type="evidence" value="ECO:0007669"/>
    <property type="project" value="UniProtKB-SubCell"/>
</dbReference>
<dbReference type="EMBL" id="LLZZ01000115">
    <property type="protein sequence ID" value="KTB04863.1"/>
    <property type="molecule type" value="Genomic_DNA"/>
</dbReference>
<evidence type="ECO:0000313" key="14">
    <source>
        <dbReference type="Proteomes" id="UP000054886"/>
    </source>
</evidence>
<dbReference type="PROSITE" id="PS00821">
    <property type="entry name" value="CYTO_HEME_LYASE_1"/>
    <property type="match status" value="1"/>
</dbReference>
<gene>
    <name evidence="12" type="ORF">AO440_004659</name>
    <name evidence="13" type="ORF">AO440_004927</name>
</gene>
<evidence type="ECO:0000256" key="10">
    <source>
        <dbReference type="RuleBase" id="RU363130"/>
    </source>
</evidence>
<keyword evidence="4 10" id="KW-0479">Metal-binding</keyword>
<evidence type="ECO:0000256" key="9">
    <source>
        <dbReference type="ARBA" id="ARBA00023239"/>
    </source>
</evidence>
<dbReference type="VEuPathDB" id="FungiDB:GVI51_L05137"/>
<comment type="subcellular location">
    <subcellularLocation>
        <location evidence="1 10">Mitochondrion inner membrane</location>
    </subcellularLocation>
</comment>
<evidence type="ECO:0000256" key="8">
    <source>
        <dbReference type="ARBA" id="ARBA00023136"/>
    </source>
</evidence>
<dbReference type="PANTHER" id="PTHR12743:SF0">
    <property type="entry name" value="HOLOCYTOCHROME C-TYPE SYNTHASE"/>
    <property type="match status" value="1"/>
</dbReference>
<dbReference type="Proteomes" id="UP000054886">
    <property type="component" value="Unassembled WGS sequence"/>
</dbReference>